<dbReference type="CDD" id="cd09272">
    <property type="entry name" value="RNase_HI_RT_Ty1"/>
    <property type="match status" value="1"/>
</dbReference>
<organism evidence="3">
    <name type="scientific">Cladocopium goreaui</name>
    <dbReference type="NCBI Taxonomy" id="2562237"/>
    <lineage>
        <taxon>Eukaryota</taxon>
        <taxon>Sar</taxon>
        <taxon>Alveolata</taxon>
        <taxon>Dinophyceae</taxon>
        <taxon>Suessiales</taxon>
        <taxon>Symbiodiniaceae</taxon>
        <taxon>Cladocopium</taxon>
    </lineage>
</organism>
<feature type="region of interest" description="Disordered" evidence="1">
    <location>
        <begin position="164"/>
        <end position="193"/>
    </location>
</feature>
<evidence type="ECO:0000313" key="6">
    <source>
        <dbReference type="Proteomes" id="UP001152797"/>
    </source>
</evidence>
<accession>A0A9P1CAW0</accession>
<name>A0A9P1CAW0_9DINO</name>
<dbReference type="EMBL" id="CAMXCT020001115">
    <property type="protein sequence ID" value="CAL1140296.1"/>
    <property type="molecule type" value="Genomic_DNA"/>
</dbReference>
<reference evidence="4" key="2">
    <citation type="submission" date="2024-04" db="EMBL/GenBank/DDBJ databases">
        <authorList>
            <person name="Chen Y."/>
            <person name="Shah S."/>
            <person name="Dougan E. K."/>
            <person name="Thang M."/>
            <person name="Chan C."/>
        </authorList>
    </citation>
    <scope>NUCLEOTIDE SEQUENCE [LARGE SCALE GENOMIC DNA]</scope>
</reference>
<dbReference type="OrthoDB" id="448190at2759"/>
<keyword evidence="2" id="KW-0472">Membrane</keyword>
<dbReference type="EMBL" id="CAMXCT010001115">
    <property type="protein sequence ID" value="CAI3986921.1"/>
    <property type="molecule type" value="Genomic_DNA"/>
</dbReference>
<keyword evidence="2" id="KW-0812">Transmembrane</keyword>
<dbReference type="EMBL" id="CAMXCT030001115">
    <property type="protein sequence ID" value="CAL4774233.1"/>
    <property type="molecule type" value="Genomic_DNA"/>
</dbReference>
<sequence>MQLELQCSPMQSDGIDRFRMQSLPQVDDFEHFTENVAMDYKFDLYAPQDVQMSDALQPHTTDAQRSSEIPVTIDATGGVQSAGVTSYELIRGHAYRGRLCQFAEPVMCFVGDTNQHKGIIPGIDDEAAPDPDELDEVDATAGTGSAVLQDGDGTELQTFPVTPLIPLAPRTPMPEPTQEVQAPRRTPPPPTAVVSAPVEGAEQAGPMQMDSTVATRVADTAVEGEPEAKRQRTTVRRIGDEELQHVDMDVDELFESVSQETFFTEYFGNEDTTDDDPFMDDDCLWQPFSELEPCLDPELLAKIDEYGDKVEIMRLTSMQVLTTPEQYKGECGKPLSAKFVRTWRKKTRKEYDSVGNLVSEGPAWMRRSRLVAREFNWLESREDTFSPATSSAVVKLLPALAMSDGFIPNAVLGTLDISDAFLQVPQSLPRAVTINGCSHIILRCLPGQRDASRLWFNYFVGRVQHHVDAVSCKEQPCILRVKNFGVLLLHVDDVLFMGDERWLRDTLIPKLESEFKMTYTIISRETGGGFEFLKRYHEIAPEYTSLTVHPEAKHVCTLFDRFTAANGKPPKLFKTPCVSSPSYAPDEMQPLSDSLSAEYRSLVGIAMYMAQERFDIQYATKTLASGLKDPTWKAWLSLGRLIGYLRYSESFALRMEKCEKGQSFMETVLGVDTQRSRNNLEVYTDSDWAGAGDMKSTSAAIHTLNGLVIFSTSRSQKCISLSSTEAEWYSASSGVCDALYLHHIVSFITDDDVDPLTLHVDNSAVKMLSLKQGAGRLRHIKGRLLWLQSKVASHELRIKQVKTIFNVSDVNTKPLQKDRFLGLLFLLGFTSDGNEVGADEFARLQSKELMKNQIKVVSRALTDETGMDETYQRKQSGVNALAKQVLRVLSVFSLVNMTEGLQVSSSAFSFEFCGDVYMSPISVAMSFAWMISWMCQMKFALAVMLLFSCINVAAGSGEGTSSQALSLGLSPMVYMCVFIGVICFAVSRVARHFEGRSDSDEVKHFCKSQTLKQNQMRSKLSMV</sequence>
<comment type="caution">
    <text evidence="3">The sequence shown here is derived from an EMBL/GenBank/DDBJ whole genome shotgun (WGS) entry which is preliminary data.</text>
</comment>
<evidence type="ECO:0000256" key="2">
    <source>
        <dbReference type="SAM" id="Phobius"/>
    </source>
</evidence>
<reference evidence="3" key="1">
    <citation type="submission" date="2022-10" db="EMBL/GenBank/DDBJ databases">
        <authorList>
            <person name="Chen Y."/>
            <person name="Dougan E. K."/>
            <person name="Chan C."/>
            <person name="Rhodes N."/>
            <person name="Thang M."/>
        </authorList>
    </citation>
    <scope>NUCLEOTIDE SEQUENCE</scope>
</reference>
<dbReference type="PANTHER" id="PTHR11439">
    <property type="entry name" value="GAG-POL-RELATED RETROTRANSPOSON"/>
    <property type="match status" value="1"/>
</dbReference>
<feature type="transmembrane region" description="Helical" evidence="2">
    <location>
        <begin position="916"/>
        <end position="932"/>
    </location>
</feature>
<protein>
    <submittedName>
        <fullName evidence="5">Retrovirus-related Pol polyprotein from transposon TNT 1-94</fullName>
    </submittedName>
</protein>
<evidence type="ECO:0000313" key="5">
    <source>
        <dbReference type="EMBL" id="CAL4774233.1"/>
    </source>
</evidence>
<proteinExistence type="predicted"/>
<evidence type="ECO:0000256" key="1">
    <source>
        <dbReference type="SAM" id="MobiDB-lite"/>
    </source>
</evidence>
<dbReference type="AlphaFoldDB" id="A0A9P1CAW0"/>
<evidence type="ECO:0000313" key="3">
    <source>
        <dbReference type="EMBL" id="CAI3986921.1"/>
    </source>
</evidence>
<evidence type="ECO:0000313" key="4">
    <source>
        <dbReference type="EMBL" id="CAL1140296.1"/>
    </source>
</evidence>
<keyword evidence="6" id="KW-1185">Reference proteome</keyword>
<feature type="transmembrane region" description="Helical" evidence="2">
    <location>
        <begin position="963"/>
        <end position="986"/>
    </location>
</feature>
<gene>
    <name evidence="3" type="ORF">C1SCF055_LOCUS14234</name>
</gene>
<dbReference type="PANTHER" id="PTHR11439:SF467">
    <property type="entry name" value="INTEGRASE CATALYTIC DOMAIN-CONTAINING PROTEIN"/>
    <property type="match status" value="1"/>
</dbReference>
<feature type="transmembrane region" description="Helical" evidence="2">
    <location>
        <begin position="939"/>
        <end position="957"/>
    </location>
</feature>
<dbReference type="Proteomes" id="UP001152797">
    <property type="component" value="Unassembled WGS sequence"/>
</dbReference>
<keyword evidence="2" id="KW-1133">Transmembrane helix</keyword>